<dbReference type="Gene3D" id="3.40.50.2000">
    <property type="entry name" value="Glycogen Phosphorylase B"/>
    <property type="match status" value="1"/>
</dbReference>
<comment type="caution">
    <text evidence="2">The sequence shown here is derived from an EMBL/GenBank/DDBJ whole genome shotgun (WGS) entry which is preliminary data.</text>
</comment>
<feature type="domain" description="Glycosyl transferase family 28 C-terminal" evidence="1">
    <location>
        <begin position="4"/>
        <end position="124"/>
    </location>
</feature>
<proteinExistence type="predicted"/>
<reference evidence="3" key="1">
    <citation type="journal article" date="2019" name="Int. J. Syst. Evol. Microbiol.">
        <title>The Global Catalogue of Microorganisms (GCM) 10K type strain sequencing project: providing services to taxonomists for standard genome sequencing and annotation.</title>
        <authorList>
            <consortium name="The Broad Institute Genomics Platform"/>
            <consortium name="The Broad Institute Genome Sequencing Center for Infectious Disease"/>
            <person name="Wu L."/>
            <person name="Ma J."/>
        </authorList>
    </citation>
    <scope>NUCLEOTIDE SEQUENCE [LARGE SCALE GENOMIC DNA]</scope>
    <source>
        <strain evidence="3">XZYJT-10</strain>
    </source>
</reference>
<dbReference type="RefSeq" id="WP_378964008.1">
    <property type="nucleotide sequence ID" value="NZ_JBHTBJ010000001.1"/>
</dbReference>
<keyword evidence="3" id="KW-1185">Reference proteome</keyword>
<gene>
    <name evidence="2" type="ORF">ACFQS1_01410</name>
</gene>
<dbReference type="Pfam" id="PF04101">
    <property type="entry name" value="Glyco_tran_28_C"/>
    <property type="match status" value="1"/>
</dbReference>
<sequence>MARLLVTVGMGSFPFNRLVAAAAPLCAYHDVFVQTGTSPVTPPCPHAPYVPFAEMRERLAEADIVITHAGRGTIRLVQRLGGVPVVVARRRALGESRSSHQESFLRSAEQTGRLRAVWDVASLPAVVASHGETAARLAASRPLPPVLAPEEMIAALDEIAVRLRGGPLP</sequence>
<accession>A0ABW2HJD8</accession>
<organism evidence="2 3">
    <name type="scientific">Paractinoplanes rhizophilus</name>
    <dbReference type="NCBI Taxonomy" id="1416877"/>
    <lineage>
        <taxon>Bacteria</taxon>
        <taxon>Bacillati</taxon>
        <taxon>Actinomycetota</taxon>
        <taxon>Actinomycetes</taxon>
        <taxon>Micromonosporales</taxon>
        <taxon>Micromonosporaceae</taxon>
        <taxon>Paractinoplanes</taxon>
    </lineage>
</organism>
<evidence type="ECO:0000313" key="3">
    <source>
        <dbReference type="Proteomes" id="UP001596548"/>
    </source>
</evidence>
<name>A0ABW2HJD8_9ACTN</name>
<evidence type="ECO:0000313" key="2">
    <source>
        <dbReference type="EMBL" id="MFC7272625.1"/>
    </source>
</evidence>
<dbReference type="InterPro" id="IPR007235">
    <property type="entry name" value="Glyco_trans_28_C"/>
</dbReference>
<evidence type="ECO:0000259" key="1">
    <source>
        <dbReference type="Pfam" id="PF04101"/>
    </source>
</evidence>
<dbReference type="Proteomes" id="UP001596548">
    <property type="component" value="Unassembled WGS sequence"/>
</dbReference>
<dbReference type="EMBL" id="JBHTBJ010000001">
    <property type="protein sequence ID" value="MFC7272625.1"/>
    <property type="molecule type" value="Genomic_DNA"/>
</dbReference>
<protein>
    <submittedName>
        <fullName evidence="2">Glycosyltransferase</fullName>
    </submittedName>
</protein>